<evidence type="ECO:0000256" key="1">
    <source>
        <dbReference type="SAM" id="MobiDB-lite"/>
    </source>
</evidence>
<feature type="region of interest" description="Disordered" evidence="1">
    <location>
        <begin position="59"/>
        <end position="78"/>
    </location>
</feature>
<evidence type="ECO:0000313" key="4">
    <source>
        <dbReference type="Proteomes" id="UP000521676"/>
    </source>
</evidence>
<accession>A0A8T7LVA8</accession>
<name>A0A8T7LVA8_9CHLR</name>
<evidence type="ECO:0000313" key="3">
    <source>
        <dbReference type="EMBL" id="WJW67825.1"/>
    </source>
</evidence>
<protein>
    <submittedName>
        <fullName evidence="2">Uncharacterized protein</fullName>
    </submittedName>
</protein>
<keyword evidence="5" id="KW-1185">Reference proteome</keyword>
<gene>
    <name evidence="2" type="ORF">HXX08_08815</name>
    <name evidence="3" type="ORF">OZ401_001107</name>
</gene>
<dbReference type="AlphaFoldDB" id="A0A8T7LVA8"/>
<evidence type="ECO:0000313" key="2">
    <source>
        <dbReference type="EMBL" id="NWJ45964.1"/>
    </source>
</evidence>
<dbReference type="EMBL" id="CP128399">
    <property type="protein sequence ID" value="WJW67825.1"/>
    <property type="molecule type" value="Genomic_DNA"/>
</dbReference>
<reference evidence="3" key="2">
    <citation type="journal article" date="2024" name="Nature">
        <title>Anoxygenic phototroph of the Chloroflexota uses a type I reaction centre.</title>
        <authorList>
            <person name="Tsuji J.M."/>
            <person name="Shaw N.A."/>
            <person name="Nagashima S."/>
            <person name="Venkiteswaran J.J."/>
            <person name="Schiff S.L."/>
            <person name="Watanabe T."/>
            <person name="Fukui M."/>
            <person name="Hanada S."/>
            <person name="Tank M."/>
            <person name="Neufeld J.D."/>
        </authorList>
    </citation>
    <scope>NUCLEOTIDE SEQUENCE</scope>
    <source>
        <strain evidence="3">L227-S17</strain>
    </source>
</reference>
<sequence>MPAISHKYLEKLRREVAAFEQWLAQTQAAEDGSASPANLRDAFTKANSIYIKALELYRTTSENDSEPDEQGERIITPG</sequence>
<dbReference type="RefSeq" id="WP_341469714.1">
    <property type="nucleotide sequence ID" value="NZ_CP128399.1"/>
</dbReference>
<reference evidence="2 4" key="1">
    <citation type="submission" date="2020-06" db="EMBL/GenBank/DDBJ databases">
        <title>Anoxygenic phototrophic Chloroflexota member uses a Type I reaction center.</title>
        <authorList>
            <person name="Tsuji J.M."/>
            <person name="Shaw N.A."/>
            <person name="Nagashima S."/>
            <person name="Venkiteswaran J."/>
            <person name="Schiff S.L."/>
            <person name="Hanada S."/>
            <person name="Tank M."/>
            <person name="Neufeld J.D."/>
        </authorList>
    </citation>
    <scope>NUCLEOTIDE SEQUENCE [LARGE SCALE GENOMIC DNA]</scope>
    <source>
        <strain evidence="2">L227-S17</strain>
    </source>
</reference>
<dbReference type="Proteomes" id="UP000521676">
    <property type="component" value="Unassembled WGS sequence"/>
</dbReference>
<dbReference type="EMBL" id="JACATZ010000001">
    <property type="protein sequence ID" value="NWJ45964.1"/>
    <property type="molecule type" value="Genomic_DNA"/>
</dbReference>
<organism evidence="2 4">
    <name type="scientific">Candidatus Chlorohelix allophototropha</name>
    <dbReference type="NCBI Taxonomy" id="3003348"/>
    <lineage>
        <taxon>Bacteria</taxon>
        <taxon>Bacillati</taxon>
        <taxon>Chloroflexota</taxon>
        <taxon>Chloroflexia</taxon>
        <taxon>Candidatus Chloroheliales</taxon>
        <taxon>Candidatus Chloroheliaceae</taxon>
        <taxon>Candidatus Chlorohelix</taxon>
    </lineage>
</organism>
<dbReference type="Proteomes" id="UP001431572">
    <property type="component" value="Chromosome 1"/>
</dbReference>
<proteinExistence type="predicted"/>
<evidence type="ECO:0000313" key="5">
    <source>
        <dbReference type="Proteomes" id="UP001431572"/>
    </source>
</evidence>